<evidence type="ECO:0000256" key="1">
    <source>
        <dbReference type="SAM" id="MobiDB-lite"/>
    </source>
</evidence>
<sequence length="281" mass="30617">PRHPAPPPPPPLAGWCGKRGGPRKPWKRRHFSVAGGVLTYREREGGAPRGRVVLSEVGRVEAREGEGGSVLVLETPERRMQLRPETDFEEWKSGLVAHIAQWEGVASAESEEQVASDPNTSPPSSSRGAQKAPRRGNKSGLFRQFRQSTLGNDSDDDEQEGDAPGSPAGRTELYRRGSDSPRRGGGASEDALEGEAAAFEEEFDDDSDDESAESSSYVFIEVSVRNIYKVVTNDPVGDDSDTWARIYGKFEMNFEVSKFNCAKGQEVVSIGLEKGGHAKQD</sequence>
<comment type="caution">
    <text evidence="3">The sequence shown here is derived from an EMBL/GenBank/DDBJ whole genome shotgun (WGS) entry which is preliminary data.</text>
</comment>
<evidence type="ECO:0000313" key="3">
    <source>
        <dbReference type="EMBL" id="GMI51310.1"/>
    </source>
</evidence>
<dbReference type="Gene3D" id="2.30.29.30">
    <property type="entry name" value="Pleckstrin-homology domain (PH domain)/Phosphotyrosine-binding domain (PTB)"/>
    <property type="match status" value="1"/>
</dbReference>
<feature type="compositionally biased region" description="Basic and acidic residues" evidence="1">
    <location>
        <begin position="172"/>
        <end position="182"/>
    </location>
</feature>
<dbReference type="InterPro" id="IPR011993">
    <property type="entry name" value="PH-like_dom_sf"/>
</dbReference>
<feature type="region of interest" description="Disordered" evidence="1">
    <location>
        <begin position="104"/>
        <end position="215"/>
    </location>
</feature>
<dbReference type="Proteomes" id="UP001165060">
    <property type="component" value="Unassembled WGS sequence"/>
</dbReference>
<protein>
    <recommendedName>
        <fullName evidence="2">PH domain-containing protein</fullName>
    </recommendedName>
</protein>
<name>A0ABQ6NA74_9STRA</name>
<organism evidence="3 4">
    <name type="scientific">Tetraparma gracilis</name>
    <dbReference type="NCBI Taxonomy" id="2962635"/>
    <lineage>
        <taxon>Eukaryota</taxon>
        <taxon>Sar</taxon>
        <taxon>Stramenopiles</taxon>
        <taxon>Ochrophyta</taxon>
        <taxon>Bolidophyceae</taxon>
        <taxon>Parmales</taxon>
        <taxon>Triparmaceae</taxon>
        <taxon>Tetraparma</taxon>
    </lineage>
</organism>
<keyword evidence="4" id="KW-1185">Reference proteome</keyword>
<gene>
    <name evidence="3" type="ORF">TeGR_g13935</name>
</gene>
<dbReference type="SUPFAM" id="SSF50729">
    <property type="entry name" value="PH domain-like"/>
    <property type="match status" value="1"/>
</dbReference>
<feature type="compositionally biased region" description="Polar residues" evidence="1">
    <location>
        <begin position="116"/>
        <end position="128"/>
    </location>
</feature>
<feature type="domain" description="PH" evidence="2">
    <location>
        <begin position="10"/>
        <end position="102"/>
    </location>
</feature>
<evidence type="ECO:0000259" key="2">
    <source>
        <dbReference type="SMART" id="SM00233"/>
    </source>
</evidence>
<dbReference type="InterPro" id="IPR001849">
    <property type="entry name" value="PH_domain"/>
</dbReference>
<accession>A0ABQ6NA74</accession>
<evidence type="ECO:0000313" key="4">
    <source>
        <dbReference type="Proteomes" id="UP001165060"/>
    </source>
</evidence>
<proteinExistence type="predicted"/>
<reference evidence="3 4" key="1">
    <citation type="journal article" date="2023" name="Commun. Biol.">
        <title>Genome analysis of Parmales, the sister group of diatoms, reveals the evolutionary specialization of diatoms from phago-mixotrophs to photoautotrophs.</title>
        <authorList>
            <person name="Ban H."/>
            <person name="Sato S."/>
            <person name="Yoshikawa S."/>
            <person name="Yamada K."/>
            <person name="Nakamura Y."/>
            <person name="Ichinomiya M."/>
            <person name="Sato N."/>
            <person name="Blanc-Mathieu R."/>
            <person name="Endo H."/>
            <person name="Kuwata A."/>
            <person name="Ogata H."/>
        </authorList>
    </citation>
    <scope>NUCLEOTIDE SEQUENCE [LARGE SCALE GENOMIC DNA]</scope>
</reference>
<feature type="compositionally biased region" description="Acidic residues" evidence="1">
    <location>
        <begin position="190"/>
        <end position="212"/>
    </location>
</feature>
<feature type="region of interest" description="Disordered" evidence="1">
    <location>
        <begin position="1"/>
        <end position="27"/>
    </location>
</feature>
<feature type="compositionally biased region" description="Pro residues" evidence="1">
    <location>
        <begin position="1"/>
        <end position="12"/>
    </location>
</feature>
<feature type="non-terminal residue" evidence="3">
    <location>
        <position position="1"/>
    </location>
</feature>
<dbReference type="SMART" id="SM00233">
    <property type="entry name" value="PH"/>
    <property type="match status" value="1"/>
</dbReference>
<dbReference type="EMBL" id="BRYB01006539">
    <property type="protein sequence ID" value="GMI51310.1"/>
    <property type="molecule type" value="Genomic_DNA"/>
</dbReference>